<dbReference type="RefSeq" id="WP_358278995.1">
    <property type="nucleotide sequence ID" value="NZ_JBEYGJ010000004.1"/>
</dbReference>
<dbReference type="PANTHER" id="PTHR11579:SF0">
    <property type="entry name" value="PROTEIN-L-ISOASPARTATE(D-ASPARTATE) O-METHYLTRANSFERASE"/>
    <property type="match status" value="1"/>
</dbReference>
<name>A0ABW6LDP5_9ACTN</name>
<evidence type="ECO:0000256" key="9">
    <source>
        <dbReference type="ARBA" id="ARBA00030757"/>
    </source>
</evidence>
<keyword evidence="8" id="KW-0949">S-adenosyl-L-methionine</keyword>
<dbReference type="GO" id="GO:0008168">
    <property type="term" value="F:methyltransferase activity"/>
    <property type="evidence" value="ECO:0007669"/>
    <property type="project" value="UniProtKB-KW"/>
</dbReference>
<keyword evidence="6 12" id="KW-0489">Methyltransferase</keyword>
<comment type="caution">
    <text evidence="12">The sequence shown here is derived from an EMBL/GenBank/DDBJ whole genome shotgun (WGS) entry which is preliminary data.</text>
</comment>
<organism evidence="12 13">
    <name type="scientific">Streptomyces massasporeus</name>
    <dbReference type="NCBI Taxonomy" id="67324"/>
    <lineage>
        <taxon>Bacteria</taxon>
        <taxon>Bacillati</taxon>
        <taxon>Actinomycetota</taxon>
        <taxon>Actinomycetes</taxon>
        <taxon>Kitasatosporales</taxon>
        <taxon>Streptomycetaceae</taxon>
        <taxon>Streptomyces</taxon>
    </lineage>
</organism>
<gene>
    <name evidence="12" type="primary">tgmC</name>
    <name evidence="12" type="ORF">ACFYM3_18350</name>
</gene>
<dbReference type="CDD" id="cd02440">
    <property type="entry name" value="AdoMet_MTases"/>
    <property type="match status" value="1"/>
</dbReference>
<keyword evidence="13" id="KW-1185">Reference proteome</keyword>
<evidence type="ECO:0000256" key="8">
    <source>
        <dbReference type="ARBA" id="ARBA00022691"/>
    </source>
</evidence>
<dbReference type="Proteomes" id="UP001601288">
    <property type="component" value="Unassembled WGS sequence"/>
</dbReference>
<evidence type="ECO:0000256" key="2">
    <source>
        <dbReference type="ARBA" id="ARBA00005369"/>
    </source>
</evidence>
<reference evidence="12 13" key="1">
    <citation type="submission" date="2024-10" db="EMBL/GenBank/DDBJ databases">
        <title>The Natural Products Discovery Center: Release of the First 8490 Sequenced Strains for Exploring Actinobacteria Biosynthetic Diversity.</title>
        <authorList>
            <person name="Kalkreuter E."/>
            <person name="Kautsar S.A."/>
            <person name="Yang D."/>
            <person name="Bader C.D."/>
            <person name="Teijaro C.N."/>
            <person name="Fluegel L."/>
            <person name="Davis C.M."/>
            <person name="Simpson J.R."/>
            <person name="Lauterbach L."/>
            <person name="Steele A.D."/>
            <person name="Gui C."/>
            <person name="Meng S."/>
            <person name="Li G."/>
            <person name="Viehrig K."/>
            <person name="Ye F."/>
            <person name="Su P."/>
            <person name="Kiefer A.F."/>
            <person name="Nichols A."/>
            <person name="Cepeda A.J."/>
            <person name="Yan W."/>
            <person name="Fan B."/>
            <person name="Jiang Y."/>
            <person name="Adhikari A."/>
            <person name="Zheng C.-J."/>
            <person name="Schuster L."/>
            <person name="Cowan T.M."/>
            <person name="Smanski M.J."/>
            <person name="Chevrette M.G."/>
            <person name="De Carvalho L.P.S."/>
            <person name="Shen B."/>
        </authorList>
    </citation>
    <scope>NUCLEOTIDE SEQUENCE [LARGE SCALE GENOMIC DNA]</scope>
    <source>
        <strain evidence="12 13">NPDC007066</strain>
    </source>
</reference>
<comment type="similarity">
    <text evidence="2">Belongs to the methyltransferase superfamily. L-isoaspartyl/D-aspartyl protein methyltransferase family.</text>
</comment>
<evidence type="ECO:0000256" key="4">
    <source>
        <dbReference type="ARBA" id="ARBA00013346"/>
    </source>
</evidence>
<evidence type="ECO:0000256" key="6">
    <source>
        <dbReference type="ARBA" id="ARBA00022603"/>
    </source>
</evidence>
<keyword evidence="5" id="KW-0963">Cytoplasm</keyword>
<evidence type="ECO:0000256" key="1">
    <source>
        <dbReference type="ARBA" id="ARBA00004496"/>
    </source>
</evidence>
<evidence type="ECO:0000256" key="3">
    <source>
        <dbReference type="ARBA" id="ARBA00011890"/>
    </source>
</evidence>
<accession>A0ABW6LDP5</accession>
<dbReference type="EMBL" id="JBIAFP010000009">
    <property type="protein sequence ID" value="MFE9226561.1"/>
    <property type="molecule type" value="Genomic_DNA"/>
</dbReference>
<dbReference type="InterPro" id="IPR000682">
    <property type="entry name" value="PCMT"/>
</dbReference>
<evidence type="ECO:0000313" key="12">
    <source>
        <dbReference type="EMBL" id="MFE9226561.1"/>
    </source>
</evidence>
<sequence>MACEPDMETAAVDLRRRLARQLEKDGWLRSPQWRAAVEAVPRHKFIPRFYRESDAVDVTTWEPVTQETVGKEEWLRLVYTDETWMTQFDGHDIDWADPKPISNATPTSSSTLPSLVVRMLEDLDVQDGMSVLEIGTGTGYSTALMCHRLGSESVTSIETDEGVARRAREALTGSDHTPHLVVGDGRAGHRAGAPYDRLIATCGFRSIPPAWLEQVRPGGIILTTLRGWMRSLGLVKLVVTGDSASGWFSEDDPSFMVARQQDAPESLGMVPGPDDGTARRATYGPEVLGTSGRAFMAQLAAPDARFFSLALEGGPVSTFLLDSATDSFAVLAPTDDGGWQVRQGGPRRLWDAVESAVGTWEEYGSPNTAAFGVTVSRDQQVVWLGNPNGPKWPLPS</sequence>
<dbReference type="PANTHER" id="PTHR11579">
    <property type="entry name" value="PROTEIN-L-ISOASPARTATE O-METHYLTRANSFERASE"/>
    <property type="match status" value="1"/>
</dbReference>
<dbReference type="SUPFAM" id="SSF53335">
    <property type="entry name" value="S-adenosyl-L-methionine-dependent methyltransferases"/>
    <property type="match status" value="1"/>
</dbReference>
<evidence type="ECO:0000256" key="11">
    <source>
        <dbReference type="ARBA" id="ARBA00031350"/>
    </source>
</evidence>
<protein>
    <recommendedName>
        <fullName evidence="4">Protein-L-isoaspartate O-methyltransferase</fullName>
        <ecNumber evidence="3">2.1.1.77</ecNumber>
    </recommendedName>
    <alternativeName>
        <fullName evidence="11">L-isoaspartyl protein carboxyl methyltransferase</fullName>
    </alternativeName>
    <alternativeName>
        <fullName evidence="9">Protein L-isoaspartyl methyltransferase</fullName>
    </alternativeName>
    <alternativeName>
        <fullName evidence="10">Protein-beta-aspartate methyltransferase</fullName>
    </alternativeName>
</protein>
<evidence type="ECO:0000256" key="5">
    <source>
        <dbReference type="ARBA" id="ARBA00022490"/>
    </source>
</evidence>
<dbReference type="InterPro" id="IPR026448">
    <property type="entry name" value="Methyltr_grasp"/>
</dbReference>
<dbReference type="NCBIfam" id="TIGR04188">
    <property type="entry name" value="methyltr_grsp"/>
    <property type="match status" value="1"/>
</dbReference>
<dbReference type="EC" id="2.1.1.77" evidence="3"/>
<proteinExistence type="inferred from homology"/>
<keyword evidence="7" id="KW-0808">Transferase</keyword>
<evidence type="ECO:0000256" key="10">
    <source>
        <dbReference type="ARBA" id="ARBA00031323"/>
    </source>
</evidence>
<evidence type="ECO:0000256" key="7">
    <source>
        <dbReference type="ARBA" id="ARBA00022679"/>
    </source>
</evidence>
<dbReference type="Pfam" id="PF01135">
    <property type="entry name" value="PCMT"/>
    <property type="match status" value="1"/>
</dbReference>
<evidence type="ECO:0000313" key="13">
    <source>
        <dbReference type="Proteomes" id="UP001601288"/>
    </source>
</evidence>
<dbReference type="InterPro" id="IPR029063">
    <property type="entry name" value="SAM-dependent_MTases_sf"/>
</dbReference>
<comment type="subcellular location">
    <subcellularLocation>
        <location evidence="1">Cytoplasm</location>
    </subcellularLocation>
</comment>
<dbReference type="Gene3D" id="3.40.50.150">
    <property type="entry name" value="Vaccinia Virus protein VP39"/>
    <property type="match status" value="1"/>
</dbReference>
<dbReference type="GO" id="GO:0032259">
    <property type="term" value="P:methylation"/>
    <property type="evidence" value="ECO:0007669"/>
    <property type="project" value="UniProtKB-KW"/>
</dbReference>